<evidence type="ECO:0000313" key="2">
    <source>
        <dbReference type="Proteomes" id="UP000242763"/>
    </source>
</evidence>
<dbReference type="Proteomes" id="UP000242763">
    <property type="component" value="Unassembled WGS sequence"/>
</dbReference>
<dbReference type="EMBL" id="FORF01000027">
    <property type="protein sequence ID" value="SFJ54006.1"/>
    <property type="molecule type" value="Genomic_DNA"/>
</dbReference>
<protein>
    <submittedName>
        <fullName evidence="1">Uncharacterized protein</fullName>
    </submittedName>
</protein>
<sequence>MSEQPKPSVMDKFDTKGIAHAAMMASEIRAMAQVMSNLMTRMHGRPYRAAISPECGIVMILRDRSS</sequence>
<dbReference type="STRING" id="1121003.SAMN03080618_03263"/>
<keyword evidence="2" id="KW-1185">Reference proteome</keyword>
<name>A0A1I3S901_9HYPH</name>
<accession>A0A1I3S901</accession>
<gene>
    <name evidence="1" type="ORF">SAMN03080618_03263</name>
</gene>
<proteinExistence type="predicted"/>
<organism evidence="1 2">
    <name type="scientific">Aquamicrobium aerolatum DSM 21857</name>
    <dbReference type="NCBI Taxonomy" id="1121003"/>
    <lineage>
        <taxon>Bacteria</taxon>
        <taxon>Pseudomonadati</taxon>
        <taxon>Pseudomonadota</taxon>
        <taxon>Alphaproteobacteria</taxon>
        <taxon>Hyphomicrobiales</taxon>
        <taxon>Phyllobacteriaceae</taxon>
        <taxon>Aerobium</taxon>
    </lineage>
</organism>
<dbReference type="RefSeq" id="WP_091524533.1">
    <property type="nucleotide sequence ID" value="NZ_FORF01000027.1"/>
</dbReference>
<evidence type="ECO:0000313" key="1">
    <source>
        <dbReference type="EMBL" id="SFJ54006.1"/>
    </source>
</evidence>
<reference evidence="2" key="1">
    <citation type="submission" date="2016-10" db="EMBL/GenBank/DDBJ databases">
        <authorList>
            <person name="Varghese N."/>
            <person name="Submissions S."/>
        </authorList>
    </citation>
    <scope>NUCLEOTIDE SEQUENCE [LARGE SCALE GENOMIC DNA]</scope>
    <source>
        <strain evidence="2">DSM 21857</strain>
    </source>
</reference>
<dbReference type="AlphaFoldDB" id="A0A1I3S901"/>